<protein>
    <submittedName>
        <fullName evidence="2">Uncharacterized protein</fullName>
    </submittedName>
</protein>
<evidence type="ECO:0000313" key="2">
    <source>
        <dbReference type="EMBL" id="KKW05789.1"/>
    </source>
</evidence>
<sequence>MGKGGDLSRVGDSEMMKFKGYIAFTTLLVISAVVFLVGVTLTLLAVFQVQQSLSHELGSSSYGLAEGCVEDALLASFSNDTYNGVVDKIYPEGICTVLVVKQVPANIWTFDVTSTTATLYYKNLQVSILRGGSIQILSWKQVE</sequence>
<proteinExistence type="predicted"/>
<accession>A0A0G1YHB9</accession>
<evidence type="ECO:0000313" key="3">
    <source>
        <dbReference type="Proteomes" id="UP000034119"/>
    </source>
</evidence>
<dbReference type="STRING" id="1618342.UY40_C0008G0016"/>
<comment type="caution">
    <text evidence="2">The sequence shown here is derived from an EMBL/GenBank/DDBJ whole genome shotgun (WGS) entry which is preliminary data.</text>
</comment>
<gene>
    <name evidence="2" type="ORF">UY40_C0008G0016</name>
</gene>
<reference evidence="2 3" key="1">
    <citation type="journal article" date="2015" name="Nature">
        <title>rRNA introns, odd ribosomes, and small enigmatic genomes across a large radiation of phyla.</title>
        <authorList>
            <person name="Brown C.T."/>
            <person name="Hug L.A."/>
            <person name="Thomas B.C."/>
            <person name="Sharon I."/>
            <person name="Castelle C.J."/>
            <person name="Singh A."/>
            <person name="Wilkins M.J."/>
            <person name="Williams K.H."/>
            <person name="Banfield J.F."/>
        </authorList>
    </citation>
    <scope>NUCLEOTIDE SEQUENCE [LARGE SCALE GENOMIC DNA]</scope>
</reference>
<feature type="transmembrane region" description="Helical" evidence="1">
    <location>
        <begin position="21"/>
        <end position="47"/>
    </location>
</feature>
<keyword evidence="1" id="KW-1133">Transmembrane helix</keyword>
<dbReference type="AlphaFoldDB" id="A0A0G1YHB9"/>
<keyword evidence="1" id="KW-0812">Transmembrane</keyword>
<dbReference type="EMBL" id="LCPW01000008">
    <property type="protein sequence ID" value="KKW05789.1"/>
    <property type="molecule type" value="Genomic_DNA"/>
</dbReference>
<keyword evidence="1" id="KW-0472">Membrane</keyword>
<name>A0A0G1YHB9_9BACT</name>
<evidence type="ECO:0000256" key="1">
    <source>
        <dbReference type="SAM" id="Phobius"/>
    </source>
</evidence>
<dbReference type="Proteomes" id="UP000034119">
    <property type="component" value="Unassembled WGS sequence"/>
</dbReference>
<organism evidence="2 3">
    <name type="scientific">candidate division CPR1 bacterium GW2011_GWC1_49_13</name>
    <dbReference type="NCBI Taxonomy" id="1618342"/>
    <lineage>
        <taxon>Bacteria</taxon>
        <taxon>candidate division CPR1</taxon>
    </lineage>
</organism>